<reference evidence="2 4" key="1">
    <citation type="submission" date="2018-06" db="EMBL/GenBank/DDBJ databases">
        <authorList>
            <consortium name="Pathogen Informatics"/>
            <person name="Doyle S."/>
        </authorList>
    </citation>
    <scope>NUCLEOTIDE SEQUENCE [LARGE SCALE GENOMIC DNA]</scope>
    <source>
        <strain evidence="2 4">NCTC11188</strain>
    </source>
</reference>
<reference evidence="3 5" key="2">
    <citation type="submission" date="2019-03" db="EMBL/GenBank/DDBJ databases">
        <title>Genomic Encyclopedia of Type Strains, Phase IV (KMG-IV): sequencing the most valuable type-strain genomes for metagenomic binning, comparative biology and taxonomic classification.</title>
        <authorList>
            <person name="Goeker M."/>
        </authorList>
    </citation>
    <scope>NUCLEOTIDE SEQUENCE [LARGE SCALE GENOMIC DNA]</scope>
    <source>
        <strain evidence="3 5">DSM 17481</strain>
    </source>
</reference>
<keyword evidence="1" id="KW-0472">Membrane</keyword>
<evidence type="ECO:0000313" key="5">
    <source>
        <dbReference type="Proteomes" id="UP000294683"/>
    </source>
</evidence>
<keyword evidence="1" id="KW-0812">Transmembrane</keyword>
<feature type="transmembrane region" description="Helical" evidence="1">
    <location>
        <begin position="41"/>
        <end position="59"/>
    </location>
</feature>
<evidence type="ECO:0000313" key="3">
    <source>
        <dbReference type="EMBL" id="TDP29097.1"/>
    </source>
</evidence>
<organism evidence="2 4">
    <name type="scientific">Avibacterium gallinarum</name>
    <name type="common">Pasteurella gallinarum</name>
    <dbReference type="NCBI Taxonomy" id="755"/>
    <lineage>
        <taxon>Bacteria</taxon>
        <taxon>Pseudomonadati</taxon>
        <taxon>Pseudomonadota</taxon>
        <taxon>Gammaproteobacteria</taxon>
        <taxon>Pasteurellales</taxon>
        <taxon>Pasteurellaceae</taxon>
        <taxon>Avibacterium</taxon>
    </lineage>
</organism>
<keyword evidence="1" id="KW-1133">Transmembrane helix</keyword>
<evidence type="ECO:0000313" key="2">
    <source>
        <dbReference type="EMBL" id="SUB28505.1"/>
    </source>
</evidence>
<keyword evidence="5" id="KW-1185">Reference proteome</keyword>
<dbReference type="EMBL" id="UGSQ01000003">
    <property type="protein sequence ID" value="SUB28505.1"/>
    <property type="molecule type" value="Genomic_DNA"/>
</dbReference>
<dbReference type="Proteomes" id="UP000294683">
    <property type="component" value="Unassembled WGS sequence"/>
</dbReference>
<dbReference type="Proteomes" id="UP000255113">
    <property type="component" value="Unassembled WGS sequence"/>
</dbReference>
<evidence type="ECO:0000313" key="4">
    <source>
        <dbReference type="Proteomes" id="UP000255113"/>
    </source>
</evidence>
<dbReference type="EMBL" id="SNXJ01000003">
    <property type="protein sequence ID" value="TDP29097.1"/>
    <property type="molecule type" value="Genomic_DNA"/>
</dbReference>
<accession>A0A379AZW9</accession>
<proteinExistence type="predicted"/>
<dbReference type="AlphaFoldDB" id="A0A379AZW9"/>
<evidence type="ECO:0000256" key="1">
    <source>
        <dbReference type="SAM" id="Phobius"/>
    </source>
</evidence>
<gene>
    <name evidence="3" type="ORF">EV689_10313</name>
    <name evidence="2" type="ORF">NCTC11188_02283</name>
</gene>
<dbReference type="RefSeq" id="WP_103853807.1">
    <property type="nucleotide sequence ID" value="NZ_JBMMGB010000004.1"/>
</dbReference>
<name>A0A379AZW9_AVIGA</name>
<sequence length="69" mass="7577">MQDYSSISNVIKLILGFFVGGNMSEQGADKAGKDIATGLRFLFKSCGLAICIGVILWLLPDLITAIRWW</sequence>
<protein>
    <submittedName>
        <fullName evidence="2">Uncharacterized protein</fullName>
    </submittedName>
</protein>